<dbReference type="SUPFAM" id="SSF56112">
    <property type="entry name" value="Protein kinase-like (PK-like)"/>
    <property type="match status" value="1"/>
</dbReference>
<keyword evidence="15" id="KW-0479">Metal-binding</keyword>
<keyword evidence="22" id="KW-0460">Magnesium</keyword>
<keyword evidence="18" id="KW-0418">Kinase</keyword>
<dbReference type="GO" id="GO:0005874">
    <property type="term" value="C:microtubule"/>
    <property type="evidence" value="ECO:0007669"/>
    <property type="project" value="UniProtKB-KW"/>
</dbReference>
<accession>A0A8J1U3E9</accession>
<evidence type="ECO:0000256" key="12">
    <source>
        <dbReference type="ARBA" id="ARBA00022618"/>
    </source>
</evidence>
<keyword evidence="34" id="KW-1185">Reference proteome</keyword>
<dbReference type="GO" id="GO:0000278">
    <property type="term" value="P:mitotic cell cycle"/>
    <property type="evidence" value="ECO:0007669"/>
    <property type="project" value="UniProtKB-ARBA"/>
</dbReference>
<comment type="catalytic activity">
    <reaction evidence="30">
        <text>L-seryl-[protein] + ATP = O-phospho-L-seryl-[protein] + ADP + H(+)</text>
        <dbReference type="Rhea" id="RHEA:17989"/>
        <dbReference type="Rhea" id="RHEA-COMP:9863"/>
        <dbReference type="Rhea" id="RHEA-COMP:11604"/>
        <dbReference type="ChEBI" id="CHEBI:15378"/>
        <dbReference type="ChEBI" id="CHEBI:29999"/>
        <dbReference type="ChEBI" id="CHEBI:30616"/>
        <dbReference type="ChEBI" id="CHEBI:83421"/>
        <dbReference type="ChEBI" id="CHEBI:456216"/>
        <dbReference type="EC" id="2.7.11.1"/>
    </reaction>
</comment>
<evidence type="ECO:0000256" key="31">
    <source>
        <dbReference type="ARBA" id="ARBA00067730"/>
    </source>
</evidence>
<evidence type="ECO:0000256" key="26">
    <source>
        <dbReference type="ARBA" id="ARBA00023254"/>
    </source>
</evidence>
<sequence length="535" mass="62302">RGQFKSNYFVYSVVSCIYQSIGLAMPSTLDDYETLFCIGTGSYGKCKKIRRKRDGKVLVWKEIDYGGMSETEKQMLVSEVNLLRELKHKHIVQYYDRIIDRSKASLYIVMEFCEGGDLSSLITKCSRDRTYLEEEFIWKILTQILQALEVCHQRKNGKSVLHRDLKPANVFLDASKNVKLGDFGLARVLHHDTSFAKTFVGTPYYMSPEQVNNKSYNEKSDVWSLGCLLYELCALNPPFTARNQRELNAKIRVGRFTRIPYRYSSELNDIVSSMIVVDENKRPSIRTLLDNPLVIKRCDPAQVDKERERERKPSPGVVETKKPEVPKKTYEDLLSKERELERRERAVTRKENELESREKRVALKEQMAEDKLARVNAKADKMRSDQDLRLRMRNVNIKIENTDSGPGDNYNLYDDLESVEYKILPAPCLVKERKPDSPKKHVSFGKERHIDLYGKDNELLNSLLDENPMDKYGLKNDPLFHKPTSEYESGFKLREQRLKTARLKDRLERARVRSANLRTAEFESKLKSRQLLGMR</sequence>
<evidence type="ECO:0000256" key="25">
    <source>
        <dbReference type="ARBA" id="ARBA00023242"/>
    </source>
</evidence>
<dbReference type="EMBL" id="CAIIXF020000008">
    <property type="protein sequence ID" value="CAH1790824.1"/>
    <property type="molecule type" value="Genomic_DNA"/>
</dbReference>
<evidence type="ECO:0000256" key="22">
    <source>
        <dbReference type="ARBA" id="ARBA00022842"/>
    </source>
</evidence>
<dbReference type="GO" id="GO:0000776">
    <property type="term" value="C:kinetochore"/>
    <property type="evidence" value="ECO:0007669"/>
    <property type="project" value="UniProtKB-KW"/>
</dbReference>
<dbReference type="GO" id="GO:0005730">
    <property type="term" value="C:nucleolus"/>
    <property type="evidence" value="ECO:0007669"/>
    <property type="project" value="UniProtKB-SubCell"/>
</dbReference>
<dbReference type="PANTHER" id="PTHR44899:SF10">
    <property type="entry name" value="NIMA-RELATED KINASE 2"/>
    <property type="match status" value="1"/>
</dbReference>
<comment type="cofactor">
    <cofactor evidence="1">
        <name>Mg(2+)</name>
        <dbReference type="ChEBI" id="CHEBI:18420"/>
    </cofactor>
</comment>
<comment type="subcellular location">
    <subcellularLocation>
        <location evidence="4">Chromosome</location>
        <location evidence="4">Centromere</location>
        <location evidence="4">Kinetochore</location>
    </subcellularLocation>
    <subcellularLocation>
        <location evidence="2">Cytoplasm</location>
        <location evidence="2">Cytoskeleton</location>
        <location evidence="2">Microtubule organizing center</location>
        <location evidence="2">Centrosome</location>
    </subcellularLocation>
    <subcellularLocation>
        <location evidence="5">Cytoplasm</location>
        <location evidence="5">Cytoskeleton</location>
        <location evidence="5">Spindle pole</location>
    </subcellularLocation>
    <subcellularLocation>
        <location evidence="3">Nucleus</location>
        <location evidence="3">Nucleolus</location>
    </subcellularLocation>
</comment>
<evidence type="ECO:0000256" key="4">
    <source>
        <dbReference type="ARBA" id="ARBA00004629"/>
    </source>
</evidence>
<proteinExistence type="inferred from homology"/>
<dbReference type="OrthoDB" id="248923at2759"/>
<dbReference type="GO" id="GO:0051225">
    <property type="term" value="P:spindle assembly"/>
    <property type="evidence" value="ECO:0007669"/>
    <property type="project" value="UniProtKB-ARBA"/>
</dbReference>
<evidence type="ECO:0000256" key="29">
    <source>
        <dbReference type="ARBA" id="ARBA00047899"/>
    </source>
</evidence>
<dbReference type="GO" id="GO:0046872">
    <property type="term" value="F:metal ion binding"/>
    <property type="evidence" value="ECO:0007669"/>
    <property type="project" value="UniProtKB-KW"/>
</dbReference>
<evidence type="ECO:0000256" key="24">
    <source>
        <dbReference type="ARBA" id="ARBA00023212"/>
    </source>
</evidence>
<evidence type="ECO:0000256" key="11">
    <source>
        <dbReference type="ARBA" id="ARBA00022553"/>
    </source>
</evidence>
<keyword evidence="9" id="KW-0963">Cytoplasm</keyword>
<keyword evidence="19" id="KW-0159">Chromosome partition</keyword>
<comment type="catalytic activity">
    <reaction evidence="29">
        <text>L-threonyl-[protein] + ATP = O-phospho-L-threonyl-[protein] + ADP + H(+)</text>
        <dbReference type="Rhea" id="RHEA:46608"/>
        <dbReference type="Rhea" id="RHEA-COMP:11060"/>
        <dbReference type="Rhea" id="RHEA-COMP:11605"/>
        <dbReference type="ChEBI" id="CHEBI:15378"/>
        <dbReference type="ChEBI" id="CHEBI:30013"/>
        <dbReference type="ChEBI" id="CHEBI:30616"/>
        <dbReference type="ChEBI" id="CHEBI:61977"/>
        <dbReference type="ChEBI" id="CHEBI:456216"/>
        <dbReference type="EC" id="2.7.11.1"/>
    </reaction>
</comment>
<evidence type="ECO:0000256" key="3">
    <source>
        <dbReference type="ARBA" id="ARBA00004604"/>
    </source>
</evidence>
<evidence type="ECO:0000256" key="8">
    <source>
        <dbReference type="ARBA" id="ARBA00022454"/>
    </source>
</evidence>
<evidence type="ECO:0000256" key="13">
    <source>
        <dbReference type="ARBA" id="ARBA00022679"/>
    </source>
</evidence>
<reference evidence="33" key="1">
    <citation type="submission" date="2022-03" db="EMBL/GenBank/DDBJ databases">
        <authorList>
            <person name="Martin C."/>
        </authorList>
    </citation>
    <scope>NUCLEOTIDE SEQUENCE</scope>
</reference>
<comment type="similarity">
    <text evidence="6">Belongs to the protein kinase superfamily. NEK Ser/Thr protein kinase family. NIMA subfamily.</text>
</comment>
<evidence type="ECO:0000256" key="21">
    <source>
        <dbReference type="ARBA" id="ARBA00022840"/>
    </source>
</evidence>
<keyword evidence="12" id="KW-0132">Cell division</keyword>
<dbReference type="GO" id="GO:0005813">
    <property type="term" value="C:centrosome"/>
    <property type="evidence" value="ECO:0007669"/>
    <property type="project" value="UniProtKB-SubCell"/>
</dbReference>
<evidence type="ECO:0000256" key="17">
    <source>
        <dbReference type="ARBA" id="ARBA00022776"/>
    </source>
</evidence>
<keyword evidence="14" id="KW-0493">Microtubule</keyword>
<keyword evidence="21" id="KW-0067">ATP-binding</keyword>
<evidence type="ECO:0000313" key="34">
    <source>
        <dbReference type="Proteomes" id="UP000749559"/>
    </source>
</evidence>
<evidence type="ECO:0000256" key="9">
    <source>
        <dbReference type="ARBA" id="ARBA00022490"/>
    </source>
</evidence>
<evidence type="ECO:0000313" key="33">
    <source>
        <dbReference type="EMBL" id="CAH1790824.1"/>
    </source>
</evidence>
<evidence type="ECO:0000256" key="27">
    <source>
        <dbReference type="ARBA" id="ARBA00023306"/>
    </source>
</evidence>
<keyword evidence="17" id="KW-0498">Mitosis</keyword>
<dbReference type="FunFam" id="3.30.200.20:FF:000310">
    <property type="entry name" value="serine/threonine-protein kinase Nek2"/>
    <property type="match status" value="1"/>
</dbReference>
<dbReference type="InterPro" id="IPR011009">
    <property type="entry name" value="Kinase-like_dom_sf"/>
</dbReference>
<evidence type="ECO:0000256" key="28">
    <source>
        <dbReference type="ARBA" id="ARBA00023328"/>
    </source>
</evidence>
<evidence type="ECO:0000256" key="30">
    <source>
        <dbReference type="ARBA" id="ARBA00048679"/>
    </source>
</evidence>
<dbReference type="Gene3D" id="1.10.510.10">
    <property type="entry name" value="Transferase(Phosphotransferase) domain 1"/>
    <property type="match status" value="1"/>
</dbReference>
<dbReference type="InterPro" id="IPR051131">
    <property type="entry name" value="NEK_Ser/Thr_kinase_NIMA"/>
</dbReference>
<dbReference type="Gene3D" id="3.30.200.20">
    <property type="entry name" value="Phosphorylase Kinase, domain 1"/>
    <property type="match status" value="2"/>
</dbReference>
<dbReference type="Proteomes" id="UP000749559">
    <property type="component" value="Unassembled WGS sequence"/>
</dbReference>
<dbReference type="FunFam" id="3.30.200.20:FF:000151">
    <property type="entry name" value="G2-specific protein kinase nimA"/>
    <property type="match status" value="1"/>
</dbReference>
<keyword evidence="10" id="KW-0723">Serine/threonine-protein kinase</keyword>
<keyword evidence="20" id="KW-0995">Kinetochore</keyword>
<dbReference type="GO" id="GO:0005524">
    <property type="term" value="F:ATP binding"/>
    <property type="evidence" value="ECO:0007669"/>
    <property type="project" value="UniProtKB-KW"/>
</dbReference>
<evidence type="ECO:0000256" key="7">
    <source>
        <dbReference type="ARBA" id="ARBA00012513"/>
    </source>
</evidence>
<gene>
    <name evidence="33" type="ORF">OFUS_LOCUS15992</name>
</gene>
<evidence type="ECO:0000256" key="10">
    <source>
        <dbReference type="ARBA" id="ARBA00022527"/>
    </source>
</evidence>
<protein>
    <recommendedName>
        <fullName evidence="31">Serine/threonine-protein kinase Nek2</fullName>
        <ecNumber evidence="7">2.7.11.1</ecNumber>
    </recommendedName>
    <alternativeName>
        <fullName evidence="32">Never in mitosis A-related kinase 2</fullName>
    </alternativeName>
</protein>
<dbReference type="SMART" id="SM00220">
    <property type="entry name" value="S_TKc"/>
    <property type="match status" value="1"/>
</dbReference>
<dbReference type="GO" id="GO:0051321">
    <property type="term" value="P:meiotic cell cycle"/>
    <property type="evidence" value="ECO:0007669"/>
    <property type="project" value="UniProtKB-KW"/>
</dbReference>
<keyword evidence="11" id="KW-0597">Phosphoprotein</keyword>
<keyword evidence="24" id="KW-0206">Cytoskeleton</keyword>
<dbReference type="PROSITE" id="PS00108">
    <property type="entry name" value="PROTEIN_KINASE_ST"/>
    <property type="match status" value="1"/>
</dbReference>
<evidence type="ECO:0000256" key="1">
    <source>
        <dbReference type="ARBA" id="ARBA00001946"/>
    </source>
</evidence>
<organism evidence="33 34">
    <name type="scientific">Owenia fusiformis</name>
    <name type="common">Polychaete worm</name>
    <dbReference type="NCBI Taxonomy" id="6347"/>
    <lineage>
        <taxon>Eukaryota</taxon>
        <taxon>Metazoa</taxon>
        <taxon>Spiralia</taxon>
        <taxon>Lophotrochozoa</taxon>
        <taxon>Annelida</taxon>
        <taxon>Polychaeta</taxon>
        <taxon>Sedentaria</taxon>
        <taxon>Canalipalpata</taxon>
        <taxon>Sabellida</taxon>
        <taxon>Oweniida</taxon>
        <taxon>Oweniidae</taxon>
        <taxon>Owenia</taxon>
    </lineage>
</organism>
<dbReference type="InterPro" id="IPR000719">
    <property type="entry name" value="Prot_kinase_dom"/>
</dbReference>
<dbReference type="PANTHER" id="PTHR44899">
    <property type="entry name" value="CAMK FAMILY PROTEIN KINASE"/>
    <property type="match status" value="1"/>
</dbReference>
<dbReference type="FunFam" id="1.10.510.10:FF:000356">
    <property type="entry name" value="Serine/threonine-protein kinase Nek2"/>
    <property type="match status" value="1"/>
</dbReference>
<name>A0A8J1U3E9_OWEFU</name>
<dbReference type="GO" id="GO:0000922">
    <property type="term" value="C:spindle pole"/>
    <property type="evidence" value="ECO:0007669"/>
    <property type="project" value="UniProtKB-SubCell"/>
</dbReference>
<dbReference type="PROSITE" id="PS50011">
    <property type="entry name" value="PROTEIN_KINASE_DOM"/>
    <property type="match status" value="1"/>
</dbReference>
<dbReference type="CDD" id="cd08217">
    <property type="entry name" value="STKc_Nek2"/>
    <property type="match status" value="1"/>
</dbReference>
<evidence type="ECO:0000256" key="2">
    <source>
        <dbReference type="ARBA" id="ARBA00004300"/>
    </source>
</evidence>
<evidence type="ECO:0000256" key="16">
    <source>
        <dbReference type="ARBA" id="ARBA00022741"/>
    </source>
</evidence>
<evidence type="ECO:0000256" key="15">
    <source>
        <dbReference type="ARBA" id="ARBA00022723"/>
    </source>
</evidence>
<dbReference type="GO" id="GO:0004674">
    <property type="term" value="F:protein serine/threonine kinase activity"/>
    <property type="evidence" value="ECO:0007669"/>
    <property type="project" value="UniProtKB-KW"/>
</dbReference>
<keyword evidence="26" id="KW-0469">Meiosis</keyword>
<feature type="non-terminal residue" evidence="33">
    <location>
        <position position="1"/>
    </location>
</feature>
<evidence type="ECO:0000256" key="18">
    <source>
        <dbReference type="ARBA" id="ARBA00022777"/>
    </source>
</evidence>
<evidence type="ECO:0000256" key="19">
    <source>
        <dbReference type="ARBA" id="ARBA00022829"/>
    </source>
</evidence>
<keyword evidence="13" id="KW-0808">Transferase</keyword>
<keyword evidence="27" id="KW-0131">Cell cycle</keyword>
<dbReference type="GO" id="GO:0051301">
    <property type="term" value="P:cell division"/>
    <property type="evidence" value="ECO:0007669"/>
    <property type="project" value="UniProtKB-KW"/>
</dbReference>
<comment type="caution">
    <text evidence="33">The sequence shown here is derived from an EMBL/GenBank/DDBJ whole genome shotgun (WGS) entry which is preliminary data.</text>
</comment>
<dbReference type="InterPro" id="IPR008271">
    <property type="entry name" value="Ser/Thr_kinase_AS"/>
</dbReference>
<evidence type="ECO:0000256" key="23">
    <source>
        <dbReference type="ARBA" id="ARBA00023054"/>
    </source>
</evidence>
<evidence type="ECO:0000256" key="14">
    <source>
        <dbReference type="ARBA" id="ARBA00022701"/>
    </source>
</evidence>
<keyword evidence="8" id="KW-0158">Chromosome</keyword>
<evidence type="ECO:0000256" key="6">
    <source>
        <dbReference type="ARBA" id="ARBA00010886"/>
    </source>
</evidence>
<dbReference type="AlphaFoldDB" id="A0A8J1U3E9"/>
<evidence type="ECO:0000256" key="5">
    <source>
        <dbReference type="ARBA" id="ARBA00004647"/>
    </source>
</evidence>
<keyword evidence="25" id="KW-0539">Nucleus</keyword>
<dbReference type="Pfam" id="PF00069">
    <property type="entry name" value="Pkinase"/>
    <property type="match status" value="1"/>
</dbReference>
<evidence type="ECO:0000256" key="20">
    <source>
        <dbReference type="ARBA" id="ARBA00022838"/>
    </source>
</evidence>
<keyword evidence="23" id="KW-0175">Coiled coil</keyword>
<keyword evidence="28" id="KW-0137">Centromere</keyword>
<keyword evidence="16" id="KW-0547">Nucleotide-binding</keyword>
<evidence type="ECO:0000256" key="32">
    <source>
        <dbReference type="ARBA" id="ARBA00082682"/>
    </source>
</evidence>
<dbReference type="EC" id="2.7.11.1" evidence="7"/>